<sequence>MSGQALGPGQTSGPDVHACIPCQKSFETANALYAHRSKDHCNELLFDLGHDIVIRVTKADGKFQCPLVECKKEYANVESFRKHSVSKHPNSSVTVGKSDIPRPIKRRRLTTAAFTQKKGCEATLRLGNEVRSTHLATGMGCVPVAFHLTHESISDPVSMQTLVNSSELHSACLKLPFASPSVTSQVGCVVQLHDDEYTITPAPREASALSVSLDEALVKLKQTVSQSWLPRLLDNSDYDEVPNDLLAALNYDIRRRPGLLQAIAKLHAGAIIVDKEVILVLAAEAYGRAKAVDVHGETNLKTIPQPQGSAQYPLTIGVFEEADGHGVKNKLKIGGQHMNILSTMSICLREEQCVDIGPATSVLADSIRPGCARLFFPRDSIRSFMTAFEDKSHVFPITSISSMRQISTGFDDPSSFAPWRAGLAVLETDLTMPATVFTLCDLPHNQGYGSSASSTEKVASRFIQALCIAHLESTPPDFTRAFTFFDSVAKTRERGRNPSKEWGKLAASVDALKLLIEERRGSSALDLAMFHDFSSFANLASNRLSDCNTRLKENVKMRLSQIYGDN</sequence>
<gene>
    <name evidence="3" type="ORF">BCR43DRAFT_489075</name>
</gene>
<keyword evidence="1" id="KW-0862">Zinc</keyword>
<evidence type="ECO:0000313" key="3">
    <source>
        <dbReference type="EMBL" id="ORY99313.1"/>
    </source>
</evidence>
<dbReference type="SMART" id="SM00355">
    <property type="entry name" value="ZnF_C2H2"/>
    <property type="match status" value="2"/>
</dbReference>
<dbReference type="EMBL" id="MCGN01000003">
    <property type="protein sequence ID" value="ORY99313.1"/>
    <property type="molecule type" value="Genomic_DNA"/>
</dbReference>
<evidence type="ECO:0000256" key="1">
    <source>
        <dbReference type="PROSITE-ProRule" id="PRU00042"/>
    </source>
</evidence>
<dbReference type="InParanoid" id="A0A1X2HJP3"/>
<feature type="domain" description="C2H2-type" evidence="2">
    <location>
        <begin position="17"/>
        <end position="45"/>
    </location>
</feature>
<keyword evidence="4" id="KW-1185">Reference proteome</keyword>
<evidence type="ECO:0000259" key="2">
    <source>
        <dbReference type="PROSITE" id="PS50157"/>
    </source>
</evidence>
<dbReference type="OMA" id="DVHACIP"/>
<organism evidence="3 4">
    <name type="scientific">Syncephalastrum racemosum</name>
    <name type="common">Filamentous fungus</name>
    <dbReference type="NCBI Taxonomy" id="13706"/>
    <lineage>
        <taxon>Eukaryota</taxon>
        <taxon>Fungi</taxon>
        <taxon>Fungi incertae sedis</taxon>
        <taxon>Mucoromycota</taxon>
        <taxon>Mucoromycotina</taxon>
        <taxon>Mucoromycetes</taxon>
        <taxon>Mucorales</taxon>
        <taxon>Syncephalastraceae</taxon>
        <taxon>Syncephalastrum</taxon>
    </lineage>
</organism>
<keyword evidence="1" id="KW-0479">Metal-binding</keyword>
<protein>
    <recommendedName>
        <fullName evidence="2">C2H2-type domain-containing protein</fullName>
    </recommendedName>
</protein>
<evidence type="ECO:0000313" key="4">
    <source>
        <dbReference type="Proteomes" id="UP000242180"/>
    </source>
</evidence>
<dbReference type="GO" id="GO:0008270">
    <property type="term" value="F:zinc ion binding"/>
    <property type="evidence" value="ECO:0007669"/>
    <property type="project" value="UniProtKB-KW"/>
</dbReference>
<accession>A0A1X2HJP3</accession>
<name>A0A1X2HJP3_SYNRA</name>
<dbReference type="PROSITE" id="PS00028">
    <property type="entry name" value="ZINC_FINGER_C2H2_1"/>
    <property type="match status" value="2"/>
</dbReference>
<dbReference type="PROSITE" id="PS50157">
    <property type="entry name" value="ZINC_FINGER_C2H2_2"/>
    <property type="match status" value="1"/>
</dbReference>
<reference evidence="3 4" key="1">
    <citation type="submission" date="2016-07" db="EMBL/GenBank/DDBJ databases">
        <title>Pervasive Adenine N6-methylation of Active Genes in Fungi.</title>
        <authorList>
            <consortium name="DOE Joint Genome Institute"/>
            <person name="Mondo S.J."/>
            <person name="Dannebaum R.O."/>
            <person name="Kuo R.C."/>
            <person name="Labutti K."/>
            <person name="Haridas S."/>
            <person name="Kuo A."/>
            <person name="Salamov A."/>
            <person name="Ahrendt S.R."/>
            <person name="Lipzen A."/>
            <person name="Sullivan W."/>
            <person name="Andreopoulos W.B."/>
            <person name="Clum A."/>
            <person name="Lindquist E."/>
            <person name="Daum C."/>
            <person name="Ramamoorthy G.K."/>
            <person name="Gryganskyi A."/>
            <person name="Culley D."/>
            <person name="Magnuson J.K."/>
            <person name="James T.Y."/>
            <person name="O'Malley M.A."/>
            <person name="Stajich J.E."/>
            <person name="Spatafora J.W."/>
            <person name="Visel A."/>
            <person name="Grigoriev I.V."/>
        </authorList>
    </citation>
    <scope>NUCLEOTIDE SEQUENCE [LARGE SCALE GENOMIC DNA]</scope>
    <source>
        <strain evidence="3 4">NRRL 2496</strain>
    </source>
</reference>
<dbReference type="AlphaFoldDB" id="A0A1X2HJP3"/>
<keyword evidence="1" id="KW-0863">Zinc-finger</keyword>
<dbReference type="Proteomes" id="UP000242180">
    <property type="component" value="Unassembled WGS sequence"/>
</dbReference>
<proteinExistence type="predicted"/>
<dbReference type="OrthoDB" id="2282221at2759"/>
<comment type="caution">
    <text evidence="3">The sequence shown here is derived from an EMBL/GenBank/DDBJ whole genome shotgun (WGS) entry which is preliminary data.</text>
</comment>
<dbReference type="InterPro" id="IPR013087">
    <property type="entry name" value="Znf_C2H2_type"/>
</dbReference>
<dbReference type="Gene3D" id="3.30.160.60">
    <property type="entry name" value="Classic Zinc Finger"/>
    <property type="match status" value="1"/>
</dbReference>